<dbReference type="EMBL" id="MGHL01000006">
    <property type="protein sequence ID" value="OGM70300.1"/>
    <property type="molecule type" value="Genomic_DNA"/>
</dbReference>
<name>A0A1F8C2D3_9BACT</name>
<evidence type="ECO:0000313" key="10">
    <source>
        <dbReference type="Proteomes" id="UP000178429"/>
    </source>
</evidence>
<feature type="transmembrane region" description="Helical" evidence="8">
    <location>
        <begin position="130"/>
        <end position="156"/>
    </location>
</feature>
<keyword evidence="5 8" id="KW-0812">Transmembrane</keyword>
<feature type="transmembrane region" description="Helical" evidence="8">
    <location>
        <begin position="162"/>
        <end position="181"/>
    </location>
</feature>
<evidence type="ECO:0000256" key="6">
    <source>
        <dbReference type="ARBA" id="ARBA00022989"/>
    </source>
</evidence>
<comment type="similarity">
    <text evidence="2 8">Belongs to the 4-toluene sulfonate uptake permease (TSUP) (TC 2.A.102) family.</text>
</comment>
<feature type="transmembrane region" description="Helical" evidence="8">
    <location>
        <begin position="7"/>
        <end position="26"/>
    </location>
</feature>
<proteinExistence type="inferred from homology"/>
<reference evidence="9 10" key="1">
    <citation type="journal article" date="2016" name="Nat. Commun.">
        <title>Thousands of microbial genomes shed light on interconnected biogeochemical processes in an aquifer system.</title>
        <authorList>
            <person name="Anantharaman K."/>
            <person name="Brown C.T."/>
            <person name="Hug L.A."/>
            <person name="Sharon I."/>
            <person name="Castelle C.J."/>
            <person name="Probst A.J."/>
            <person name="Thomas B.C."/>
            <person name="Singh A."/>
            <person name="Wilkins M.J."/>
            <person name="Karaoz U."/>
            <person name="Brodie E.L."/>
            <person name="Williams K.H."/>
            <person name="Hubbard S.S."/>
            <person name="Banfield J.F."/>
        </authorList>
    </citation>
    <scope>NUCLEOTIDE SEQUENCE [LARGE SCALE GENOMIC DNA]</scope>
</reference>
<gene>
    <name evidence="9" type="ORF">A2975_04495</name>
</gene>
<evidence type="ECO:0000256" key="5">
    <source>
        <dbReference type="ARBA" id="ARBA00022692"/>
    </source>
</evidence>
<evidence type="ECO:0000256" key="4">
    <source>
        <dbReference type="ARBA" id="ARBA00022475"/>
    </source>
</evidence>
<evidence type="ECO:0000256" key="7">
    <source>
        <dbReference type="ARBA" id="ARBA00023136"/>
    </source>
</evidence>
<accession>A0A1F8C2D3</accession>
<keyword evidence="3" id="KW-0813">Transport</keyword>
<dbReference type="GO" id="GO:0005886">
    <property type="term" value="C:plasma membrane"/>
    <property type="evidence" value="ECO:0007669"/>
    <property type="project" value="UniProtKB-SubCell"/>
</dbReference>
<evidence type="ECO:0000256" key="8">
    <source>
        <dbReference type="RuleBase" id="RU363041"/>
    </source>
</evidence>
<dbReference type="STRING" id="1802525.A2975_04495"/>
<dbReference type="Proteomes" id="UP000178429">
    <property type="component" value="Unassembled WGS sequence"/>
</dbReference>
<keyword evidence="6 8" id="KW-1133">Transmembrane helix</keyword>
<protein>
    <recommendedName>
        <fullName evidence="8">Probable membrane transporter protein</fullName>
    </recommendedName>
</protein>
<dbReference type="AlphaFoldDB" id="A0A1F8C2D3"/>
<dbReference type="PANTHER" id="PTHR30269:SF37">
    <property type="entry name" value="MEMBRANE TRANSPORTER PROTEIN"/>
    <property type="match status" value="1"/>
</dbReference>
<dbReference type="Pfam" id="PF01925">
    <property type="entry name" value="TauE"/>
    <property type="match status" value="1"/>
</dbReference>
<keyword evidence="4 8" id="KW-1003">Cell membrane</keyword>
<dbReference type="InterPro" id="IPR052017">
    <property type="entry name" value="TSUP"/>
</dbReference>
<feature type="transmembrane region" description="Helical" evidence="8">
    <location>
        <begin position="71"/>
        <end position="93"/>
    </location>
</feature>
<feature type="transmembrane region" description="Helical" evidence="8">
    <location>
        <begin position="99"/>
        <end position="118"/>
    </location>
</feature>
<dbReference type="PANTHER" id="PTHR30269">
    <property type="entry name" value="TRANSMEMBRANE PROTEIN YFCA"/>
    <property type="match status" value="1"/>
</dbReference>
<comment type="caution">
    <text evidence="9">The sequence shown here is derived from an EMBL/GenBank/DDBJ whole genome shotgun (WGS) entry which is preliminary data.</text>
</comment>
<comment type="subcellular location">
    <subcellularLocation>
        <location evidence="1 8">Cell membrane</location>
        <topology evidence="1 8">Multi-pass membrane protein</topology>
    </subcellularLocation>
</comment>
<dbReference type="InterPro" id="IPR002781">
    <property type="entry name" value="TM_pro_TauE-like"/>
</dbReference>
<sequence length="242" mass="25321">MMKPVEILLIGGLTVVAAAVGTVTGFGTSTVMVPVLTLFYPLPVTLLLVGIIHFFGDIWKVVLFKKGIKWRLILLFGIPGVVASLAGASLVFAVPQATLSRILGAVLAAYPVFIFVNHKFKLPQNVGSSLTGGALSGFLAGIFGVGGPVRGAFLAAFNLDKVVYIATSGAIGILVDLTRLTRYAAGGIGLPRALTLGLLVFIPASFLGAVIAEKVVTKIPQKLFRKIVAIFLLLVGIKLLIV</sequence>
<feature type="transmembrane region" description="Helical" evidence="8">
    <location>
        <begin position="223"/>
        <end position="241"/>
    </location>
</feature>
<evidence type="ECO:0000313" key="9">
    <source>
        <dbReference type="EMBL" id="OGM70300.1"/>
    </source>
</evidence>
<feature type="transmembrane region" description="Helical" evidence="8">
    <location>
        <begin position="38"/>
        <end position="59"/>
    </location>
</feature>
<evidence type="ECO:0000256" key="1">
    <source>
        <dbReference type="ARBA" id="ARBA00004651"/>
    </source>
</evidence>
<organism evidence="9 10">
    <name type="scientific">Candidatus Woesebacteria bacterium RIFCSPLOWO2_01_FULL_44_14</name>
    <dbReference type="NCBI Taxonomy" id="1802525"/>
    <lineage>
        <taxon>Bacteria</taxon>
        <taxon>Candidatus Woeseibacteriota</taxon>
    </lineage>
</organism>
<evidence type="ECO:0000256" key="3">
    <source>
        <dbReference type="ARBA" id="ARBA00022448"/>
    </source>
</evidence>
<keyword evidence="7 8" id="KW-0472">Membrane</keyword>
<feature type="transmembrane region" description="Helical" evidence="8">
    <location>
        <begin position="193"/>
        <end position="211"/>
    </location>
</feature>
<evidence type="ECO:0000256" key="2">
    <source>
        <dbReference type="ARBA" id="ARBA00009142"/>
    </source>
</evidence>